<dbReference type="InterPro" id="IPR019576">
    <property type="entry name" value="Pyridoxamine_oxidase_dimer_C"/>
</dbReference>
<dbReference type="SUPFAM" id="SSF50475">
    <property type="entry name" value="FMN-binding split barrel"/>
    <property type="match status" value="1"/>
</dbReference>
<organism evidence="8 9">
    <name type="scientific">Streptomonospora mangrovi</name>
    <dbReference type="NCBI Taxonomy" id="2883123"/>
    <lineage>
        <taxon>Bacteria</taxon>
        <taxon>Bacillati</taxon>
        <taxon>Actinomycetota</taxon>
        <taxon>Actinomycetes</taxon>
        <taxon>Streptosporangiales</taxon>
        <taxon>Nocardiopsidaceae</taxon>
        <taxon>Streptomonospora</taxon>
    </lineage>
</organism>
<evidence type="ECO:0000259" key="7">
    <source>
        <dbReference type="Pfam" id="PF10590"/>
    </source>
</evidence>
<keyword evidence="3 5" id="KW-0288">FMN</keyword>
<feature type="domain" description="Pyridoxamine 5'-phosphate oxidase N-terminal" evidence="6">
    <location>
        <begin position="44"/>
        <end position="153"/>
    </location>
</feature>
<dbReference type="InterPro" id="IPR011576">
    <property type="entry name" value="Pyridox_Oxase_N"/>
</dbReference>
<evidence type="ECO:0000313" key="8">
    <source>
        <dbReference type="EMBL" id="MDA0563916.1"/>
    </source>
</evidence>
<dbReference type="GO" id="GO:0008615">
    <property type="term" value="P:pyridoxine biosynthetic process"/>
    <property type="evidence" value="ECO:0007669"/>
    <property type="project" value="InterPro"/>
</dbReference>
<comment type="caution">
    <text evidence="8">The sequence shown here is derived from an EMBL/GenBank/DDBJ whole genome shotgun (WGS) entry which is preliminary data.</text>
</comment>
<feature type="binding site" evidence="5">
    <location>
        <position position="92"/>
    </location>
    <ligand>
        <name>FMN</name>
        <dbReference type="ChEBI" id="CHEBI:58210"/>
    </ligand>
</feature>
<evidence type="ECO:0000256" key="5">
    <source>
        <dbReference type="PIRSR" id="PIRSR000190-2"/>
    </source>
</evidence>
<dbReference type="RefSeq" id="WP_270071200.1">
    <property type="nucleotide sequence ID" value="NZ_JAJAQC010000007.1"/>
</dbReference>
<dbReference type="InterPro" id="IPR000659">
    <property type="entry name" value="Pyridox_Oxase"/>
</dbReference>
<evidence type="ECO:0000256" key="2">
    <source>
        <dbReference type="ARBA" id="ARBA00022630"/>
    </source>
</evidence>
<name>A0A9X3NTJ3_9ACTN</name>
<keyword evidence="9" id="KW-1185">Reference proteome</keyword>
<sequence>MAEDREDTAGLLRGLAVLAGPLPEFDPGAAPEEPTALFTAWLAHAVAAGVVEPHAMTLSTVTPEGRPEARVLILKSVDAAGWRFAASTASGKGRDLAHSPHVALTFHWRELGRQVRVSGRAAAEDPARSAADFRARSASARELALLGRQSQVLADPADIDRELGPVRERLAADPGLVPTEWTSYLVAADAVEFWQGAADRRHTRLRYTREPGAGTWRRDCLWP</sequence>
<dbReference type="AlphaFoldDB" id="A0A9X3NTJ3"/>
<reference evidence="8" key="1">
    <citation type="submission" date="2021-10" db="EMBL/GenBank/DDBJ databases">
        <title>Streptomonospora sp. nov., isolated from mangrove soil.</title>
        <authorList>
            <person name="Chen X."/>
            <person name="Ge X."/>
            <person name="Liu W."/>
        </authorList>
    </citation>
    <scope>NUCLEOTIDE SEQUENCE</scope>
    <source>
        <strain evidence="8">S1-112</strain>
    </source>
</reference>
<dbReference type="EC" id="1.4.3.5" evidence="8"/>
<feature type="binding site" evidence="5">
    <location>
        <position position="204"/>
    </location>
    <ligand>
        <name>FMN</name>
        <dbReference type="ChEBI" id="CHEBI:58210"/>
    </ligand>
</feature>
<dbReference type="GO" id="GO:0004733">
    <property type="term" value="F:pyridoxamine phosphate oxidase activity"/>
    <property type="evidence" value="ECO:0007669"/>
    <property type="project" value="UniProtKB-EC"/>
</dbReference>
<dbReference type="Proteomes" id="UP001140076">
    <property type="component" value="Unassembled WGS sequence"/>
</dbReference>
<comment type="cofactor">
    <cofactor evidence="5">
        <name>FMN</name>
        <dbReference type="ChEBI" id="CHEBI:58210"/>
    </cofactor>
    <text evidence="5">Binds 1 FMN per subunit.</text>
</comment>
<keyword evidence="2" id="KW-0285">Flavoprotein</keyword>
<evidence type="ECO:0000256" key="3">
    <source>
        <dbReference type="ARBA" id="ARBA00022643"/>
    </source>
</evidence>
<feature type="binding site" evidence="5">
    <location>
        <begin position="149"/>
        <end position="150"/>
    </location>
    <ligand>
        <name>FMN</name>
        <dbReference type="ChEBI" id="CHEBI:58210"/>
    </ligand>
</feature>
<proteinExistence type="inferred from homology"/>
<dbReference type="NCBIfam" id="NF004231">
    <property type="entry name" value="PRK05679.1"/>
    <property type="match status" value="1"/>
</dbReference>
<dbReference type="GO" id="GO:0010181">
    <property type="term" value="F:FMN binding"/>
    <property type="evidence" value="ECO:0007669"/>
    <property type="project" value="InterPro"/>
</dbReference>
<keyword evidence="4 8" id="KW-0560">Oxidoreductase</keyword>
<protein>
    <submittedName>
        <fullName evidence="8">Pyridoxal 5'-phosphate synthase</fullName>
        <ecNumber evidence="8">1.4.3.5</ecNumber>
    </submittedName>
</protein>
<evidence type="ECO:0000256" key="1">
    <source>
        <dbReference type="ARBA" id="ARBA00007301"/>
    </source>
</evidence>
<feature type="binding site" evidence="5">
    <location>
        <position position="114"/>
    </location>
    <ligand>
        <name>FMN</name>
        <dbReference type="ChEBI" id="CHEBI:58210"/>
    </ligand>
</feature>
<dbReference type="Pfam" id="PF10590">
    <property type="entry name" value="PNP_phzG_C"/>
    <property type="match status" value="1"/>
</dbReference>
<comment type="similarity">
    <text evidence="1">Belongs to the pyridoxamine 5'-phosphate oxidase family.</text>
</comment>
<feature type="binding site" evidence="5">
    <location>
        <position position="194"/>
    </location>
    <ligand>
        <name>FMN</name>
        <dbReference type="ChEBI" id="CHEBI:58210"/>
    </ligand>
</feature>
<dbReference type="EMBL" id="JAJAQC010000007">
    <property type="protein sequence ID" value="MDA0563916.1"/>
    <property type="molecule type" value="Genomic_DNA"/>
</dbReference>
<feature type="domain" description="Pyridoxine 5'-phosphate oxidase dimerisation C-terminal" evidence="7">
    <location>
        <begin position="181"/>
        <end position="223"/>
    </location>
</feature>
<feature type="binding site" evidence="5">
    <location>
        <begin position="70"/>
        <end position="75"/>
    </location>
    <ligand>
        <name>FMN</name>
        <dbReference type="ChEBI" id="CHEBI:58210"/>
    </ligand>
</feature>
<evidence type="ECO:0000259" key="6">
    <source>
        <dbReference type="Pfam" id="PF01243"/>
    </source>
</evidence>
<dbReference type="PANTHER" id="PTHR10851:SF0">
    <property type="entry name" value="PYRIDOXINE-5'-PHOSPHATE OXIDASE"/>
    <property type="match status" value="1"/>
</dbReference>
<dbReference type="InterPro" id="IPR012349">
    <property type="entry name" value="Split_barrel_FMN-bd"/>
</dbReference>
<accession>A0A9X3NTJ3</accession>
<gene>
    <name evidence="8" type="ORF">LG943_06180</name>
</gene>
<evidence type="ECO:0000313" key="9">
    <source>
        <dbReference type="Proteomes" id="UP001140076"/>
    </source>
</evidence>
<dbReference type="Pfam" id="PF01243">
    <property type="entry name" value="PNPOx_N"/>
    <property type="match status" value="1"/>
</dbReference>
<dbReference type="Gene3D" id="2.30.110.10">
    <property type="entry name" value="Electron Transport, Fmn-binding Protein, Chain A"/>
    <property type="match status" value="1"/>
</dbReference>
<evidence type="ECO:0000256" key="4">
    <source>
        <dbReference type="ARBA" id="ARBA00023002"/>
    </source>
</evidence>
<dbReference type="PIRSF" id="PIRSF000190">
    <property type="entry name" value="Pyd_amn-ph_oxd"/>
    <property type="match status" value="1"/>
</dbReference>
<dbReference type="PANTHER" id="PTHR10851">
    <property type="entry name" value="PYRIDOXINE-5-PHOSPHATE OXIDASE"/>
    <property type="match status" value="1"/>
</dbReference>